<keyword evidence="2" id="KW-1185">Reference proteome</keyword>
<dbReference type="EMBL" id="LSYV01000079">
    <property type="protein sequence ID" value="KXZ43867.1"/>
    <property type="molecule type" value="Genomic_DNA"/>
</dbReference>
<organism evidence="1 2">
    <name type="scientific">Gonium pectorale</name>
    <name type="common">Green alga</name>
    <dbReference type="NCBI Taxonomy" id="33097"/>
    <lineage>
        <taxon>Eukaryota</taxon>
        <taxon>Viridiplantae</taxon>
        <taxon>Chlorophyta</taxon>
        <taxon>core chlorophytes</taxon>
        <taxon>Chlorophyceae</taxon>
        <taxon>CS clade</taxon>
        <taxon>Chlamydomonadales</taxon>
        <taxon>Volvocaceae</taxon>
        <taxon>Gonium</taxon>
    </lineage>
</organism>
<dbReference type="OrthoDB" id="5945460at2759"/>
<reference evidence="2" key="1">
    <citation type="journal article" date="2016" name="Nat. Commun.">
        <title>The Gonium pectorale genome demonstrates co-option of cell cycle regulation during the evolution of multicellularity.</title>
        <authorList>
            <person name="Hanschen E.R."/>
            <person name="Marriage T.N."/>
            <person name="Ferris P.J."/>
            <person name="Hamaji T."/>
            <person name="Toyoda A."/>
            <person name="Fujiyama A."/>
            <person name="Neme R."/>
            <person name="Noguchi H."/>
            <person name="Minakuchi Y."/>
            <person name="Suzuki M."/>
            <person name="Kawai-Toyooka H."/>
            <person name="Smith D.R."/>
            <person name="Sparks H."/>
            <person name="Anderson J."/>
            <person name="Bakaric R."/>
            <person name="Luria V."/>
            <person name="Karger A."/>
            <person name="Kirschner M.W."/>
            <person name="Durand P.M."/>
            <person name="Michod R.E."/>
            <person name="Nozaki H."/>
            <person name="Olson B.J."/>
        </authorList>
    </citation>
    <scope>NUCLEOTIDE SEQUENCE [LARGE SCALE GENOMIC DNA]</scope>
    <source>
        <strain evidence="2">NIES-2863</strain>
    </source>
</reference>
<dbReference type="Proteomes" id="UP000075714">
    <property type="component" value="Unassembled WGS sequence"/>
</dbReference>
<dbReference type="AlphaFoldDB" id="A0A150G1Y6"/>
<name>A0A150G1Y6_GONPE</name>
<protein>
    <recommendedName>
        <fullName evidence="3">Galactose-1-phosphate uridyl transferase N-terminal domain-containing protein</fullName>
    </recommendedName>
</protein>
<evidence type="ECO:0000313" key="2">
    <source>
        <dbReference type="Proteomes" id="UP000075714"/>
    </source>
</evidence>
<accession>A0A150G1Y6</accession>
<evidence type="ECO:0000313" key="1">
    <source>
        <dbReference type="EMBL" id="KXZ43867.1"/>
    </source>
</evidence>
<dbReference type="Gene3D" id="3.30.428.70">
    <property type="match status" value="1"/>
</dbReference>
<dbReference type="InterPro" id="IPR036265">
    <property type="entry name" value="HIT-like_sf"/>
</dbReference>
<dbReference type="InterPro" id="IPR043171">
    <property type="entry name" value="Ap4A_phos1/2-like"/>
</dbReference>
<comment type="caution">
    <text evidence="1">The sequence shown here is derived from an EMBL/GenBank/DDBJ whole genome shotgun (WGS) entry which is preliminary data.</text>
</comment>
<evidence type="ECO:0008006" key="3">
    <source>
        <dbReference type="Google" id="ProtNLM"/>
    </source>
</evidence>
<sequence length="372" mass="39189">MEKQNSQLVVSVTNRATLEQTWFNEVRTRKPQTFKTASAGIADPTDGGKRCDFCAWQMLTAEDAWGRVERPHAVTGSNLFKYGEPAHGLVLFKHHEPLAFTPEQLADFLSVSAGWFAAASAAHPDARHPFFIWNCGPRAGASQYHGHGQLMLTNVAVPAQALLTQQAALHAATHSGTSLYHDLVRAHAAVGLARVVRRGEDRCWLVAHLAPQKDMEVLLLGPGLTSPAFQASLHAVLRAMIDRLGVETFNCGALNVPLADDREVHFSAANGLAAADANSVDGVAHGNGGADGVANGGAAFEVLAGSGDDLGLPASGAGWRPMMARVVSRGKLASPASDFGCLEVVGHASIGHTDPFVLIRAIDEQLAAALGA</sequence>
<proteinExistence type="predicted"/>
<gene>
    <name evidence="1" type="ORF">GPECTOR_78g55</name>
</gene>
<dbReference type="SUPFAM" id="SSF54197">
    <property type="entry name" value="HIT-like"/>
    <property type="match status" value="1"/>
</dbReference>